<feature type="transmembrane region" description="Helical" evidence="1">
    <location>
        <begin position="59"/>
        <end position="79"/>
    </location>
</feature>
<keyword evidence="1" id="KW-0472">Membrane</keyword>
<dbReference type="EMBL" id="LR215973">
    <property type="protein sequence ID" value="VFA98388.1"/>
    <property type="molecule type" value="Genomic_DNA"/>
</dbReference>
<evidence type="ECO:0000313" key="2">
    <source>
        <dbReference type="EMBL" id="VFA98388.1"/>
    </source>
</evidence>
<dbReference type="SUPFAM" id="SSF103473">
    <property type="entry name" value="MFS general substrate transporter"/>
    <property type="match status" value="1"/>
</dbReference>
<gene>
    <name evidence="2" type="ORF">NCTC10797_02155</name>
</gene>
<accession>A0A4U8W9J8</accession>
<evidence type="ECO:0000313" key="3">
    <source>
        <dbReference type="Proteomes" id="UP000290439"/>
    </source>
</evidence>
<protein>
    <submittedName>
        <fullName evidence="2">Protein of uncharacterized function (DUF1228)</fullName>
    </submittedName>
</protein>
<dbReference type="Proteomes" id="UP000290439">
    <property type="component" value="Chromosome"/>
</dbReference>
<sequence>MIENAATDVDVPATRTSGEPRPLAQALAACAGLAAAMGVGRFAYTPLLPVMIDAQRLDAHAGAVVAATNYAGYLVGAVLLSRVPKLHGPSVFRLSVVALVASEALMALPISTAVAAIARLVAGVASAVIFVGCARAVAGAGGRHGAGIAFAGVGVGIAVTGVLVLVAGPVVSWQGMWAGAAVLTALLLAPAWWLPIPGGASQGRAGGRSGGRVWWLLLGAYFLEGLGYIVIGTFLVAAVGGPGGGALAPLSWVIVGVAAAPATLVWGALAKRWPAAALLPVALVAQLLSAVLLAVSDGTWQVVVAAALFGATFMGITLLAMEVGGELRGAAAAAALTAVYGAGQLLGPLVVAPLLGSGYSAAFAVAAMVLAAGVGCAIGVMRAIASVRRT</sequence>
<dbReference type="InterPro" id="IPR010645">
    <property type="entry name" value="MFS_4"/>
</dbReference>
<keyword evidence="1" id="KW-1133">Transmembrane helix</keyword>
<feature type="transmembrane region" description="Helical" evidence="1">
    <location>
        <begin position="276"/>
        <end position="296"/>
    </location>
</feature>
<feature type="transmembrane region" description="Helical" evidence="1">
    <location>
        <begin position="91"/>
        <end position="110"/>
    </location>
</feature>
<dbReference type="RefSeq" id="WP_324189762.1">
    <property type="nucleotide sequence ID" value="NZ_JADLQM010000007.1"/>
</dbReference>
<feature type="transmembrane region" description="Helical" evidence="1">
    <location>
        <begin position="214"/>
        <end position="238"/>
    </location>
</feature>
<name>A0A4U8W9J8_9NOCA</name>
<dbReference type="GO" id="GO:0005886">
    <property type="term" value="C:plasma membrane"/>
    <property type="evidence" value="ECO:0007669"/>
    <property type="project" value="TreeGrafter"/>
</dbReference>
<feature type="transmembrane region" description="Helical" evidence="1">
    <location>
        <begin position="361"/>
        <end position="385"/>
    </location>
</feature>
<dbReference type="AlphaFoldDB" id="A0A4U8W9J8"/>
<feature type="transmembrane region" description="Helical" evidence="1">
    <location>
        <begin position="250"/>
        <end position="269"/>
    </location>
</feature>
<evidence type="ECO:0000256" key="1">
    <source>
        <dbReference type="SAM" id="Phobius"/>
    </source>
</evidence>
<feature type="transmembrane region" description="Helical" evidence="1">
    <location>
        <begin position="116"/>
        <end position="137"/>
    </location>
</feature>
<feature type="transmembrane region" description="Helical" evidence="1">
    <location>
        <begin position="333"/>
        <end position="355"/>
    </location>
</feature>
<proteinExistence type="predicted"/>
<dbReference type="Pfam" id="PF06779">
    <property type="entry name" value="MFS_4"/>
    <property type="match status" value="1"/>
</dbReference>
<feature type="transmembrane region" description="Helical" evidence="1">
    <location>
        <begin position="149"/>
        <end position="170"/>
    </location>
</feature>
<feature type="transmembrane region" description="Helical" evidence="1">
    <location>
        <begin position="302"/>
        <end position="321"/>
    </location>
</feature>
<dbReference type="Gene3D" id="1.20.1250.20">
    <property type="entry name" value="MFS general substrate transporter like domains"/>
    <property type="match status" value="1"/>
</dbReference>
<dbReference type="PANTHER" id="PTHR23537">
    <property type="match status" value="1"/>
</dbReference>
<reference evidence="2 3" key="1">
    <citation type="submission" date="2019-02" db="EMBL/GenBank/DDBJ databases">
        <authorList>
            <consortium name="Pathogen Informatics"/>
        </authorList>
    </citation>
    <scope>NUCLEOTIDE SEQUENCE [LARGE SCALE GENOMIC DNA]</scope>
    <source>
        <strain evidence="2 3">3012STDY6756504</strain>
    </source>
</reference>
<feature type="transmembrane region" description="Helical" evidence="1">
    <location>
        <begin position="23"/>
        <end position="44"/>
    </location>
</feature>
<dbReference type="InterPro" id="IPR036259">
    <property type="entry name" value="MFS_trans_sf"/>
</dbReference>
<dbReference type="PANTHER" id="PTHR23537:SF1">
    <property type="entry name" value="SUGAR TRANSPORTER"/>
    <property type="match status" value="1"/>
</dbReference>
<feature type="transmembrane region" description="Helical" evidence="1">
    <location>
        <begin position="176"/>
        <end position="194"/>
    </location>
</feature>
<keyword evidence="1" id="KW-0812">Transmembrane</keyword>
<organism evidence="2 3">
    <name type="scientific">Nocardia cyriacigeorgica</name>
    <dbReference type="NCBI Taxonomy" id="135487"/>
    <lineage>
        <taxon>Bacteria</taxon>
        <taxon>Bacillati</taxon>
        <taxon>Actinomycetota</taxon>
        <taxon>Actinomycetes</taxon>
        <taxon>Mycobacteriales</taxon>
        <taxon>Nocardiaceae</taxon>
        <taxon>Nocardia</taxon>
    </lineage>
</organism>